<dbReference type="Gene3D" id="2.40.10.10">
    <property type="entry name" value="Trypsin-like serine proteases"/>
    <property type="match status" value="2"/>
</dbReference>
<feature type="transmembrane region" description="Helical" evidence="5">
    <location>
        <begin position="20"/>
        <end position="42"/>
    </location>
</feature>
<evidence type="ECO:0000313" key="7">
    <source>
        <dbReference type="EMBL" id="NDL56333.1"/>
    </source>
</evidence>
<evidence type="ECO:0000259" key="6">
    <source>
        <dbReference type="PROSITE" id="PS50106"/>
    </source>
</evidence>
<name>A0A7K3LZ69_9ACTN</name>
<dbReference type="GO" id="GO:0006508">
    <property type="term" value="P:proteolysis"/>
    <property type="evidence" value="ECO:0007669"/>
    <property type="project" value="UniProtKB-KW"/>
</dbReference>
<organism evidence="7 8">
    <name type="scientific">Phytoactinopolyspora mesophila</name>
    <dbReference type="NCBI Taxonomy" id="2650750"/>
    <lineage>
        <taxon>Bacteria</taxon>
        <taxon>Bacillati</taxon>
        <taxon>Actinomycetota</taxon>
        <taxon>Actinomycetes</taxon>
        <taxon>Jiangellales</taxon>
        <taxon>Jiangellaceae</taxon>
        <taxon>Phytoactinopolyspora</taxon>
    </lineage>
</organism>
<feature type="compositionally biased region" description="Polar residues" evidence="4">
    <location>
        <begin position="50"/>
        <end position="59"/>
    </location>
</feature>
<dbReference type="PRINTS" id="PR00834">
    <property type="entry name" value="PROTEASES2C"/>
</dbReference>
<dbReference type="InterPro" id="IPR001478">
    <property type="entry name" value="PDZ"/>
</dbReference>
<gene>
    <name evidence="7" type="ORF">F7O44_04525</name>
</gene>
<protein>
    <submittedName>
        <fullName evidence="7">PDZ domain-containing protein</fullName>
    </submittedName>
</protein>
<dbReference type="EMBL" id="WLZY01000001">
    <property type="protein sequence ID" value="NDL56333.1"/>
    <property type="molecule type" value="Genomic_DNA"/>
</dbReference>
<feature type="region of interest" description="Disordered" evidence="4">
    <location>
        <begin position="42"/>
        <end position="67"/>
    </location>
</feature>
<evidence type="ECO:0000256" key="4">
    <source>
        <dbReference type="SAM" id="MobiDB-lite"/>
    </source>
</evidence>
<evidence type="ECO:0000256" key="5">
    <source>
        <dbReference type="SAM" id="Phobius"/>
    </source>
</evidence>
<dbReference type="InterPro" id="IPR043504">
    <property type="entry name" value="Peptidase_S1_PA_chymotrypsin"/>
</dbReference>
<evidence type="ECO:0000313" key="8">
    <source>
        <dbReference type="Proteomes" id="UP000460435"/>
    </source>
</evidence>
<evidence type="ECO:0000256" key="2">
    <source>
        <dbReference type="ARBA" id="ARBA00022670"/>
    </source>
</evidence>
<evidence type="ECO:0000256" key="1">
    <source>
        <dbReference type="ARBA" id="ARBA00010541"/>
    </source>
</evidence>
<dbReference type="PROSITE" id="PS50106">
    <property type="entry name" value="PDZ"/>
    <property type="match status" value="1"/>
</dbReference>
<sequence>MLAAPVASAGDQKPKRGRMLVTGLVIGAIIGGGSGAAVTAWLDDSPEESPGQSSLVTSDDNGERQPAVSLDSVESVAEQILPSVVSITIGNEFGGQGGTGSGVVISSDGEILTNAHVAEAAGPGGQLRVTFEDGTVADAEVVGSDPLIDLAVIRAQDVSGLTPATLGNSGDLLVGEQVVAIGSPLGLDGTVTSGIVSALQRPVAIGEERDATTVIDAIQTDAPINRGNSGGPLVNMAGEVIGINSAIATSGMDSGSIGLGFSIPIDQARPIAEELIETGSATHARIGVEVGTPQGDTPGALVGRIEPGGSAADAGLEEGDIITRINDRVVQDHISLIAAVRSYRPGDEVTLTFIRDGDEQTVDLVLGSDAQIT</sequence>
<dbReference type="SUPFAM" id="SSF50156">
    <property type="entry name" value="PDZ domain-like"/>
    <property type="match status" value="1"/>
</dbReference>
<dbReference type="SMART" id="SM00228">
    <property type="entry name" value="PDZ"/>
    <property type="match status" value="1"/>
</dbReference>
<keyword evidence="8" id="KW-1185">Reference proteome</keyword>
<dbReference type="Gene3D" id="2.30.42.10">
    <property type="match status" value="1"/>
</dbReference>
<dbReference type="Proteomes" id="UP000460435">
    <property type="component" value="Unassembled WGS sequence"/>
</dbReference>
<dbReference type="InterPro" id="IPR051201">
    <property type="entry name" value="Chloro_Bact_Ser_Proteases"/>
</dbReference>
<dbReference type="InterPro" id="IPR001940">
    <property type="entry name" value="Peptidase_S1C"/>
</dbReference>
<dbReference type="Pfam" id="PF13365">
    <property type="entry name" value="Trypsin_2"/>
    <property type="match status" value="1"/>
</dbReference>
<proteinExistence type="inferred from homology"/>
<keyword evidence="5" id="KW-0812">Transmembrane</keyword>
<dbReference type="PANTHER" id="PTHR43343">
    <property type="entry name" value="PEPTIDASE S12"/>
    <property type="match status" value="1"/>
</dbReference>
<feature type="domain" description="PDZ" evidence="6">
    <location>
        <begin position="275"/>
        <end position="357"/>
    </location>
</feature>
<dbReference type="InterPro" id="IPR009003">
    <property type="entry name" value="Peptidase_S1_PA"/>
</dbReference>
<evidence type="ECO:0000256" key="3">
    <source>
        <dbReference type="ARBA" id="ARBA00022801"/>
    </source>
</evidence>
<dbReference type="GO" id="GO:0004252">
    <property type="term" value="F:serine-type endopeptidase activity"/>
    <property type="evidence" value="ECO:0007669"/>
    <property type="project" value="InterPro"/>
</dbReference>
<comment type="similarity">
    <text evidence="1">Belongs to the peptidase S1C family.</text>
</comment>
<dbReference type="InterPro" id="IPR036034">
    <property type="entry name" value="PDZ_sf"/>
</dbReference>
<dbReference type="PANTHER" id="PTHR43343:SF3">
    <property type="entry name" value="PROTEASE DO-LIKE 8, CHLOROPLASTIC"/>
    <property type="match status" value="1"/>
</dbReference>
<keyword evidence="2" id="KW-0645">Protease</keyword>
<keyword evidence="5" id="KW-0472">Membrane</keyword>
<keyword evidence="3" id="KW-0378">Hydrolase</keyword>
<accession>A0A7K3LZ69</accession>
<dbReference type="AlphaFoldDB" id="A0A7K3LZ69"/>
<keyword evidence="5" id="KW-1133">Transmembrane helix</keyword>
<dbReference type="SUPFAM" id="SSF50494">
    <property type="entry name" value="Trypsin-like serine proteases"/>
    <property type="match status" value="1"/>
</dbReference>
<reference evidence="7 8" key="1">
    <citation type="submission" date="2019-11" db="EMBL/GenBank/DDBJ databases">
        <authorList>
            <person name="Li X.-J."/>
            <person name="Feng X.-M."/>
        </authorList>
    </citation>
    <scope>NUCLEOTIDE SEQUENCE [LARGE SCALE GENOMIC DNA]</scope>
    <source>
        <strain evidence="7 8">XMNu-373</strain>
    </source>
</reference>
<dbReference type="Pfam" id="PF13180">
    <property type="entry name" value="PDZ_2"/>
    <property type="match status" value="1"/>
</dbReference>
<comment type="caution">
    <text evidence="7">The sequence shown here is derived from an EMBL/GenBank/DDBJ whole genome shotgun (WGS) entry which is preliminary data.</text>
</comment>